<protein>
    <submittedName>
        <fullName evidence="8">Putative sulfate exporter family transporter</fullName>
    </submittedName>
</protein>
<evidence type="ECO:0000313" key="9">
    <source>
        <dbReference type="Proteomes" id="UP000292939"/>
    </source>
</evidence>
<evidence type="ECO:0000256" key="4">
    <source>
        <dbReference type="ARBA" id="ARBA00022692"/>
    </source>
</evidence>
<dbReference type="InterPro" id="IPR018383">
    <property type="entry name" value="UPF0324_pro"/>
</dbReference>
<evidence type="ECO:0000256" key="7">
    <source>
        <dbReference type="SAM" id="Phobius"/>
    </source>
</evidence>
<feature type="transmembrane region" description="Helical" evidence="7">
    <location>
        <begin position="245"/>
        <end position="263"/>
    </location>
</feature>
<reference evidence="8 9" key="1">
    <citation type="submission" date="2018-07" db="EMBL/GenBank/DDBJ databases">
        <title>Exploring interactions and the metabolic potential of the ultra-small soil bacteria Hylemonella gracilis.</title>
        <authorList>
            <person name="Tyc O."/>
            <person name="Kulkarni P."/>
            <person name="Gawehns F."/>
            <person name="Hundscheid M."/>
            <person name="Zweers H."/>
            <person name="Garbeva P."/>
        </authorList>
    </citation>
    <scope>NUCLEOTIDE SEQUENCE [LARGE SCALE GENOMIC DNA]</scope>
    <source>
        <strain evidence="8 9">NS1</strain>
    </source>
</reference>
<gene>
    <name evidence="8" type="ORF">DW355_13265</name>
</gene>
<feature type="transmembrane region" description="Helical" evidence="7">
    <location>
        <begin position="20"/>
        <end position="44"/>
    </location>
</feature>
<feature type="transmembrane region" description="Helical" evidence="7">
    <location>
        <begin position="107"/>
        <end position="132"/>
    </location>
</feature>
<dbReference type="KEGG" id="hgr:DW355_13265"/>
<evidence type="ECO:0000313" key="8">
    <source>
        <dbReference type="EMBL" id="QBK06588.1"/>
    </source>
</evidence>
<dbReference type="PANTHER" id="PTHR30106:SF2">
    <property type="entry name" value="UPF0324 INNER MEMBRANE PROTEIN YEIH"/>
    <property type="match status" value="1"/>
</dbReference>
<dbReference type="GO" id="GO:0005886">
    <property type="term" value="C:plasma membrane"/>
    <property type="evidence" value="ECO:0007669"/>
    <property type="project" value="UniProtKB-SubCell"/>
</dbReference>
<dbReference type="PANTHER" id="PTHR30106">
    <property type="entry name" value="INNER MEMBRANE PROTEIN YEIH-RELATED"/>
    <property type="match status" value="1"/>
</dbReference>
<evidence type="ECO:0000256" key="3">
    <source>
        <dbReference type="ARBA" id="ARBA00022475"/>
    </source>
</evidence>
<dbReference type="NCBIfam" id="TIGR00698">
    <property type="entry name" value="YeiH family putative sulfate export transporter"/>
    <property type="match status" value="1"/>
</dbReference>
<dbReference type="OrthoDB" id="9805703at2"/>
<comment type="subcellular location">
    <subcellularLocation>
        <location evidence="1">Cell membrane</location>
        <topology evidence="1">Multi-pass membrane protein</topology>
    </subcellularLocation>
</comment>
<dbReference type="AlphaFoldDB" id="A0A4P6UM94"/>
<comment type="similarity">
    <text evidence="2">Belongs to the UPF0324 family.</text>
</comment>
<accession>A0A4P6UM94</accession>
<keyword evidence="3" id="KW-1003">Cell membrane</keyword>
<feature type="transmembrane region" description="Helical" evidence="7">
    <location>
        <begin position="173"/>
        <end position="197"/>
    </location>
</feature>
<evidence type="ECO:0000256" key="6">
    <source>
        <dbReference type="ARBA" id="ARBA00023136"/>
    </source>
</evidence>
<dbReference type="EMBL" id="CP031395">
    <property type="protein sequence ID" value="QBK06588.1"/>
    <property type="molecule type" value="Genomic_DNA"/>
</dbReference>
<feature type="transmembrane region" description="Helical" evidence="7">
    <location>
        <begin position="343"/>
        <end position="368"/>
    </location>
</feature>
<evidence type="ECO:0000256" key="5">
    <source>
        <dbReference type="ARBA" id="ARBA00022989"/>
    </source>
</evidence>
<sequence>MVHPVPTSRLPATSLVLRCLAPFSPILPGLAFALLIAALAMCLAGQPWAQKLGLSALTLAIALGLVLGHTVYPVLHRHVGHGVDWSKQKLLRLGIILFGLRLSFQDIAAVGWVGALADAGVLLSTFALAMWLGRRWLGLDSQTAMLIGAGSSICGAAAVLATEPVLKAPPDKVAVAVATVVVFGTLAMLLYPALYALLRQLDVPGVGAWTFGIYTGSTVHEVAQVAAVGNAIGPEAAKSAVIAKMMRVLMLAPFLLGLSWMMARRETAERGNRPAAVAMLPWFALGFVLLAGLRSLDLAWPWLPPALLQALLWLGNLLLATAMAALGLSTHASAVRRAGGKPLLLAALLFGWLLLGGALVNTAAHVLLG</sequence>
<organism evidence="8 9">
    <name type="scientific">Hylemonella gracilis</name>
    <dbReference type="NCBI Taxonomy" id="80880"/>
    <lineage>
        <taxon>Bacteria</taxon>
        <taxon>Pseudomonadati</taxon>
        <taxon>Pseudomonadota</taxon>
        <taxon>Betaproteobacteria</taxon>
        <taxon>Burkholderiales</taxon>
        <taxon>Comamonadaceae</taxon>
        <taxon>Hylemonella</taxon>
    </lineage>
</organism>
<dbReference type="InterPro" id="IPR004630">
    <property type="entry name" value="UPF0324_YeiH-like"/>
</dbReference>
<feature type="transmembrane region" description="Helical" evidence="7">
    <location>
        <begin position="144"/>
        <end position="161"/>
    </location>
</feature>
<feature type="transmembrane region" description="Helical" evidence="7">
    <location>
        <begin position="275"/>
        <end position="294"/>
    </location>
</feature>
<evidence type="ECO:0000256" key="1">
    <source>
        <dbReference type="ARBA" id="ARBA00004651"/>
    </source>
</evidence>
<feature type="transmembrane region" description="Helical" evidence="7">
    <location>
        <begin position="306"/>
        <end position="331"/>
    </location>
</feature>
<dbReference type="Pfam" id="PF03601">
    <property type="entry name" value="Cons_hypoth698"/>
    <property type="match status" value="1"/>
</dbReference>
<dbReference type="Proteomes" id="UP000292939">
    <property type="component" value="Chromosome"/>
</dbReference>
<proteinExistence type="inferred from homology"/>
<evidence type="ECO:0000256" key="2">
    <source>
        <dbReference type="ARBA" id="ARBA00007977"/>
    </source>
</evidence>
<keyword evidence="5 7" id="KW-1133">Transmembrane helix</keyword>
<keyword evidence="6 7" id="KW-0472">Membrane</keyword>
<name>A0A4P6UM94_9BURK</name>
<feature type="transmembrane region" description="Helical" evidence="7">
    <location>
        <begin position="209"/>
        <end position="233"/>
    </location>
</feature>
<feature type="transmembrane region" description="Helical" evidence="7">
    <location>
        <begin position="56"/>
        <end position="75"/>
    </location>
</feature>
<keyword evidence="4 7" id="KW-0812">Transmembrane</keyword>